<proteinExistence type="predicted"/>
<dbReference type="KEGG" id="suln:FJR47_01195"/>
<reference evidence="3" key="1">
    <citation type="submission" date="2019-06" db="EMBL/GenBank/DDBJ databases">
        <title>Sulfurimonas gotlandica sp. nov., a chemoautotrophic and psychrotolerant epsilonproteobacterium isolated from a pelagic redoxcline, and an emended description of the genus Sulfurimonas.</title>
        <authorList>
            <person name="Wang S."/>
            <person name="Jiang L."/>
            <person name="Shao Z."/>
        </authorList>
    </citation>
    <scope>NUCLEOTIDE SEQUENCE [LARGE SCALE GENOMIC DNA]</scope>
    <source>
        <strain evidence="3">1-1N</strain>
    </source>
</reference>
<keyword evidence="3" id="KW-1185">Reference proteome</keyword>
<evidence type="ECO:0000313" key="2">
    <source>
        <dbReference type="EMBL" id="QFR42603.1"/>
    </source>
</evidence>
<dbReference type="Gene3D" id="1.10.530.10">
    <property type="match status" value="1"/>
</dbReference>
<gene>
    <name evidence="2" type="ORF">FJR47_01195</name>
</gene>
<dbReference type="Pfam" id="PF01832">
    <property type="entry name" value="Glucosaminidase"/>
    <property type="match status" value="1"/>
</dbReference>
<dbReference type="GO" id="GO:0004040">
    <property type="term" value="F:amidase activity"/>
    <property type="evidence" value="ECO:0007669"/>
    <property type="project" value="InterPro"/>
</dbReference>
<feature type="domain" description="Mannosyl-glycoprotein endo-beta-N-acetylglucosamidase-like" evidence="1">
    <location>
        <begin position="56"/>
        <end position="173"/>
    </location>
</feature>
<dbReference type="AlphaFoldDB" id="A0AAJ4A2D1"/>
<dbReference type="Proteomes" id="UP000326061">
    <property type="component" value="Chromosome"/>
</dbReference>
<organism evidence="2 3">
    <name type="scientific">Sulfurimonas xiamenensis</name>
    <dbReference type="NCBI Taxonomy" id="2590021"/>
    <lineage>
        <taxon>Bacteria</taxon>
        <taxon>Pseudomonadati</taxon>
        <taxon>Campylobacterota</taxon>
        <taxon>Epsilonproteobacteria</taxon>
        <taxon>Campylobacterales</taxon>
        <taxon>Sulfurimonadaceae</taxon>
        <taxon>Sulfurimonas</taxon>
    </lineage>
</organism>
<dbReference type="PANTHER" id="PTHR40572">
    <property type="entry name" value="PROTEIN BAX"/>
    <property type="match status" value="1"/>
</dbReference>
<dbReference type="EMBL" id="CP041166">
    <property type="protein sequence ID" value="QFR42603.1"/>
    <property type="molecule type" value="Genomic_DNA"/>
</dbReference>
<sequence length="179" mass="21245">MIIPAINSVHNELQTQYEEIAQNLENDEYKEKISELKEYYGVESDEELLMALKPHPVSISIAQAAMESAWAKSRFFVEANNLYGIWSFNKNEPRIAAVQQRGSRTIWLKKYSDIKDSIRDYYKTLARSYAYKDFRELKMQTDDPYILIEKLDSYSEIGEKYAENLSEIIRYNKFYLYDR</sequence>
<dbReference type="PANTHER" id="PTHR40572:SF1">
    <property type="entry name" value="PROTEIN BAX"/>
    <property type="match status" value="1"/>
</dbReference>
<name>A0AAJ4A2D1_9BACT</name>
<evidence type="ECO:0000313" key="3">
    <source>
        <dbReference type="Proteomes" id="UP000326061"/>
    </source>
</evidence>
<protein>
    <recommendedName>
        <fullName evidence="1">Mannosyl-glycoprotein endo-beta-N-acetylglucosamidase-like domain-containing protein</fullName>
    </recommendedName>
</protein>
<evidence type="ECO:0000259" key="1">
    <source>
        <dbReference type="Pfam" id="PF01832"/>
    </source>
</evidence>
<accession>A0AAJ4A2D1</accession>
<dbReference type="InterPro" id="IPR053195">
    <property type="entry name" value="Bax-like"/>
</dbReference>
<dbReference type="InterPro" id="IPR002901">
    <property type="entry name" value="MGlyc_endo_b_GlcNAc-like_dom"/>
</dbReference>